<dbReference type="Pfam" id="PF14076">
    <property type="entry name" value="DUF4258"/>
    <property type="match status" value="1"/>
</dbReference>
<comment type="caution">
    <text evidence="1">The sequence shown here is derived from an EMBL/GenBank/DDBJ whole genome shotgun (WGS) entry which is preliminary data.</text>
</comment>
<sequence length="102" mass="11829">MFDIKWIQDKVRKEAYYFSRHGDKERQNDNLTILEVEEAILNGMILEQYLDTGRGESCLVVGFTNFGKPIHVVCGKTNDEELTIITVYIPSPPKFKNLYERG</sequence>
<keyword evidence="2" id="KW-1185">Reference proteome</keyword>
<evidence type="ECO:0000313" key="1">
    <source>
        <dbReference type="EMBL" id="OQD46961.1"/>
    </source>
</evidence>
<name>A0A1V6M3I6_9BACT</name>
<proteinExistence type="predicted"/>
<dbReference type="Proteomes" id="UP000242219">
    <property type="component" value="Unassembled WGS sequence"/>
</dbReference>
<organism evidence="1 2">
    <name type="scientific">Candidatus Brocadia sapporoensis</name>
    <dbReference type="NCBI Taxonomy" id="392547"/>
    <lineage>
        <taxon>Bacteria</taxon>
        <taxon>Pseudomonadati</taxon>
        <taxon>Planctomycetota</taxon>
        <taxon>Candidatus Brocadiia</taxon>
        <taxon>Candidatus Brocadiales</taxon>
        <taxon>Candidatus Brocadiaceae</taxon>
        <taxon>Candidatus Brocadia</taxon>
    </lineage>
</organism>
<dbReference type="RefSeq" id="WP_070065926.1">
    <property type="nucleotide sequence ID" value="NZ_MJUW02000017.1"/>
</dbReference>
<dbReference type="EMBL" id="MJUW02000017">
    <property type="protein sequence ID" value="OQD46961.1"/>
    <property type="molecule type" value="Genomic_DNA"/>
</dbReference>
<protein>
    <recommendedName>
        <fullName evidence="3">DUF4258 domain-containing protein</fullName>
    </recommendedName>
</protein>
<evidence type="ECO:0008006" key="3">
    <source>
        <dbReference type="Google" id="ProtNLM"/>
    </source>
</evidence>
<dbReference type="InterPro" id="IPR025354">
    <property type="entry name" value="DUF4258"/>
</dbReference>
<dbReference type="AlphaFoldDB" id="A0A1V6M3I6"/>
<evidence type="ECO:0000313" key="2">
    <source>
        <dbReference type="Proteomes" id="UP000242219"/>
    </source>
</evidence>
<accession>A0A1V6M3I6</accession>
<gene>
    <name evidence="1" type="ORF">BIY37_00730</name>
</gene>
<reference evidence="1 2" key="1">
    <citation type="journal article" date="2016" name="Genome Announc.">
        <title>Draft Genome Sequence of the Anaerobic Ammonium-Oxidizing Bacterium 'Candidatus Brocadia sp. 40'.</title>
        <authorList>
            <person name="Ali M."/>
            <person name="Haroon M.F."/>
            <person name="Narita Y."/>
            <person name="Zhang L."/>
            <person name="Rangel Shaw D."/>
            <person name="Okabe S."/>
            <person name="Saikaly P.E."/>
        </authorList>
    </citation>
    <scope>NUCLEOTIDE SEQUENCE [LARGE SCALE GENOMIC DNA]</scope>
    <source>
        <strain evidence="1 2">40</strain>
    </source>
</reference>